<dbReference type="SUPFAM" id="SSF52540">
    <property type="entry name" value="P-loop containing nucleoside triphosphate hydrolases"/>
    <property type="match status" value="1"/>
</dbReference>
<feature type="domain" description="ABC transmembrane type-1" evidence="9">
    <location>
        <begin position="25"/>
        <end position="300"/>
    </location>
</feature>
<name>A0ABU7PD43_9ACTN</name>
<evidence type="ECO:0000256" key="7">
    <source>
        <dbReference type="SAM" id="Phobius"/>
    </source>
</evidence>
<dbReference type="InterPro" id="IPR036640">
    <property type="entry name" value="ABC1_TM_sf"/>
</dbReference>
<dbReference type="RefSeq" id="WP_330796413.1">
    <property type="nucleotide sequence ID" value="NZ_JAZEWV010000012.1"/>
</dbReference>
<feature type="domain" description="ABC transporter" evidence="8">
    <location>
        <begin position="332"/>
        <end position="563"/>
    </location>
</feature>
<evidence type="ECO:0000313" key="10">
    <source>
        <dbReference type="EMBL" id="MEE4543726.1"/>
    </source>
</evidence>
<dbReference type="InterPro" id="IPR003593">
    <property type="entry name" value="AAA+_ATPase"/>
</dbReference>
<evidence type="ECO:0000259" key="9">
    <source>
        <dbReference type="PROSITE" id="PS50929"/>
    </source>
</evidence>
<dbReference type="InterPro" id="IPR027417">
    <property type="entry name" value="P-loop_NTPase"/>
</dbReference>
<dbReference type="CDD" id="cd03228">
    <property type="entry name" value="ABCC_MRP_Like"/>
    <property type="match status" value="1"/>
</dbReference>
<accession>A0ABU7PD43</accession>
<dbReference type="Proteomes" id="UP001344658">
    <property type="component" value="Unassembled WGS sequence"/>
</dbReference>
<evidence type="ECO:0000256" key="4">
    <source>
        <dbReference type="ARBA" id="ARBA00022840"/>
    </source>
</evidence>
<dbReference type="Gene3D" id="1.20.1560.10">
    <property type="entry name" value="ABC transporter type 1, transmembrane domain"/>
    <property type="match status" value="1"/>
</dbReference>
<keyword evidence="11" id="KW-1185">Reference proteome</keyword>
<comment type="caution">
    <text evidence="10">The sequence shown here is derived from an EMBL/GenBank/DDBJ whole genome shotgun (WGS) entry which is preliminary data.</text>
</comment>
<evidence type="ECO:0000256" key="2">
    <source>
        <dbReference type="ARBA" id="ARBA00022692"/>
    </source>
</evidence>
<reference evidence="10 11" key="1">
    <citation type="submission" date="2023-12" db="EMBL/GenBank/DDBJ databases">
        <title>Streptomyces sp. V4-01.</title>
        <authorList>
            <person name="Somphong A."/>
            <person name="Phongsopitanun W."/>
        </authorList>
    </citation>
    <scope>NUCLEOTIDE SEQUENCE [LARGE SCALE GENOMIC DNA]</scope>
    <source>
        <strain evidence="10 11">V4-01</strain>
    </source>
</reference>
<organism evidence="10 11">
    <name type="scientific">Actinacidiphila polyblastidii</name>
    <dbReference type="NCBI Taxonomy" id="3110430"/>
    <lineage>
        <taxon>Bacteria</taxon>
        <taxon>Bacillati</taxon>
        <taxon>Actinomycetota</taxon>
        <taxon>Actinomycetes</taxon>
        <taxon>Kitasatosporales</taxon>
        <taxon>Streptomycetaceae</taxon>
        <taxon>Actinacidiphila</taxon>
    </lineage>
</organism>
<dbReference type="InterPro" id="IPR011527">
    <property type="entry name" value="ABC1_TM_dom"/>
</dbReference>
<evidence type="ECO:0000256" key="3">
    <source>
        <dbReference type="ARBA" id="ARBA00022741"/>
    </source>
</evidence>
<dbReference type="Pfam" id="PF00005">
    <property type="entry name" value="ABC_tran"/>
    <property type="match status" value="1"/>
</dbReference>
<dbReference type="PANTHER" id="PTHR43394">
    <property type="entry name" value="ATP-DEPENDENT PERMEASE MDL1, MITOCHONDRIAL"/>
    <property type="match status" value="1"/>
</dbReference>
<dbReference type="Pfam" id="PF00664">
    <property type="entry name" value="ABC_membrane"/>
    <property type="match status" value="1"/>
</dbReference>
<feature type="transmembrane region" description="Helical" evidence="7">
    <location>
        <begin position="242"/>
        <end position="261"/>
    </location>
</feature>
<evidence type="ECO:0000313" key="11">
    <source>
        <dbReference type="Proteomes" id="UP001344658"/>
    </source>
</evidence>
<comment type="subcellular location">
    <subcellularLocation>
        <location evidence="1">Cell membrane</location>
        <topology evidence="1">Multi-pass membrane protein</topology>
    </subcellularLocation>
</comment>
<keyword evidence="2 7" id="KW-0812">Transmembrane</keyword>
<gene>
    <name evidence="10" type="ORF">V2S66_17335</name>
</gene>
<dbReference type="SMART" id="SM00382">
    <property type="entry name" value="AAA"/>
    <property type="match status" value="1"/>
</dbReference>
<dbReference type="PROSITE" id="PS50929">
    <property type="entry name" value="ABC_TM1F"/>
    <property type="match status" value="1"/>
</dbReference>
<keyword evidence="4 10" id="KW-0067">ATP-binding</keyword>
<feature type="transmembrane region" description="Helical" evidence="7">
    <location>
        <begin position="281"/>
        <end position="299"/>
    </location>
</feature>
<evidence type="ECO:0000256" key="1">
    <source>
        <dbReference type="ARBA" id="ARBA00004651"/>
    </source>
</evidence>
<dbReference type="PANTHER" id="PTHR43394:SF1">
    <property type="entry name" value="ATP-BINDING CASSETTE SUB-FAMILY B MEMBER 10, MITOCHONDRIAL"/>
    <property type="match status" value="1"/>
</dbReference>
<dbReference type="PROSITE" id="PS50893">
    <property type="entry name" value="ABC_TRANSPORTER_2"/>
    <property type="match status" value="1"/>
</dbReference>
<evidence type="ECO:0000256" key="6">
    <source>
        <dbReference type="ARBA" id="ARBA00023136"/>
    </source>
</evidence>
<sequence length="577" mass="58349">MAVTTATGDRVLVEAARRSPVRLTVLAVLALAGTGLALALPAALGHTLDLLLRGRPAGGWVALCAATVTGQVLVGAAADVLGATTTAAVTAGLRRRAVRHVLAAGPPAVTDGAGDLVTRLVGNAADAAAAPAAAAALPATLAGPLGGVVALGLTDPWLAVAFLAGAPLLVLLVRSFARASSDSITRYQDAQGRIAARFVDALGGARTIDAARSWDREQARVLRPLAELSFQGRRMWRVQGRATAQAAVLVPLLQITVLAVGGLRLAQGAISVGDLLAASRYALLAAGIGMVVGQLAGLVRGRAAARRLAAVLAAPAPAHGDRELPADGPGTLELRGVSVVRDGVTVLDRVDLTVPGGTCVAVVGRSGAGKSVLAALAGRLRDPDAGTVLLDGRPLPSLSRAALRDAVSYAFERPVLLGDTVGDAIGFGPRPAPPEATAAAAGAAGADTFVRLLPGGYGTLRAAAPLSGGETQRLGLARAFARPGRLLVLDDATSSLDTVTELHVARALLTGHATRTRLLTTHRATTAARADLVVWLDAGRVRAAAPHAALWADPAYRALFAPAAERPDAPEEVRGRG</sequence>
<dbReference type="SUPFAM" id="SSF90123">
    <property type="entry name" value="ABC transporter transmembrane region"/>
    <property type="match status" value="1"/>
</dbReference>
<protein>
    <submittedName>
        <fullName evidence="10">ABC transporter ATP-binding protein</fullName>
    </submittedName>
</protein>
<evidence type="ECO:0000259" key="8">
    <source>
        <dbReference type="PROSITE" id="PS50893"/>
    </source>
</evidence>
<feature type="transmembrane region" description="Helical" evidence="7">
    <location>
        <begin position="21"/>
        <end position="44"/>
    </location>
</feature>
<feature type="transmembrane region" description="Helical" evidence="7">
    <location>
        <begin position="157"/>
        <end position="177"/>
    </location>
</feature>
<dbReference type="Gene3D" id="3.40.50.300">
    <property type="entry name" value="P-loop containing nucleotide triphosphate hydrolases"/>
    <property type="match status" value="1"/>
</dbReference>
<dbReference type="EMBL" id="JAZEWV010000012">
    <property type="protein sequence ID" value="MEE4543726.1"/>
    <property type="molecule type" value="Genomic_DNA"/>
</dbReference>
<keyword evidence="3" id="KW-0547">Nucleotide-binding</keyword>
<keyword evidence="5 7" id="KW-1133">Transmembrane helix</keyword>
<dbReference type="InterPro" id="IPR039421">
    <property type="entry name" value="Type_1_exporter"/>
</dbReference>
<dbReference type="InterPro" id="IPR003439">
    <property type="entry name" value="ABC_transporter-like_ATP-bd"/>
</dbReference>
<dbReference type="GO" id="GO:0005524">
    <property type="term" value="F:ATP binding"/>
    <property type="evidence" value="ECO:0007669"/>
    <property type="project" value="UniProtKB-KW"/>
</dbReference>
<proteinExistence type="predicted"/>
<keyword evidence="6 7" id="KW-0472">Membrane</keyword>
<evidence type="ECO:0000256" key="5">
    <source>
        <dbReference type="ARBA" id="ARBA00022989"/>
    </source>
</evidence>